<sequence>MAAHDSGSKGGSNVLSRRLNKILETRLENDKETLEALKELSTFFTENTLQARRNLRSKIEKRSLAINEDFLSAFRDMKEALDAIYSDVSEMNSSVQNMTSRLQATKIHTHHLIDQTTKLQAESQKLCLQQEVAAAFLSSFQLSPAEQAILHGSSREAAVTDEFFTLLDRVQSIHSNCRMLMQSGHQTAALEIMEQMALYQEAALERLYRWTLSHCRNIESGEMSILLTQAMSRLQDRPVLFKYVLDEYCTSRRSVLVRAFIDALTQGGVGGTPKPIEMHAHDPKRYVGDMLAWLHQTIPGERENLLILLKGCDKTDVTEQVQQVLSNITEGVCHPLKVRVEHILAVDAGATVLYSITSLVRFYQQVIGQVVAGGLLHSTLEELQELSQQTFLLALQSQVKQQLSERIETPPSDLSPSAGVSQLLNLLREVLSVSNVAEGGQQDLTKIVSCIVDPLLQAINESAARLPTTDMAVYLLNCMYQMQSTLSLYEFMDERLERLQAQSDAQLDTLTSEQASSLVASLNLGPVYTILQEQGRGALSSIPGMEPTGLKNFLSKLDTFLVMPDVLLLPQVGLLLSGVHRTTVQRRSFEVIAAVYKQLYESVHDPENLYQNPAVLMPRTPDEVFKLLVG</sequence>
<comment type="similarity">
    <text evidence="3 11">Belongs to the COG6 family.</text>
</comment>
<dbReference type="InParanoid" id="A0A6L2PQK1"/>
<keyword evidence="15" id="KW-1185">Reference proteome</keyword>
<dbReference type="GO" id="GO:0015031">
    <property type="term" value="P:protein transport"/>
    <property type="evidence" value="ECO:0007669"/>
    <property type="project" value="UniProtKB-KW"/>
</dbReference>
<evidence type="ECO:0000256" key="10">
    <source>
        <dbReference type="ARBA" id="ARBA00031348"/>
    </source>
</evidence>
<dbReference type="InterPro" id="IPR048369">
    <property type="entry name" value="COG6_C"/>
</dbReference>
<proteinExistence type="inferred from homology"/>
<evidence type="ECO:0000256" key="8">
    <source>
        <dbReference type="ARBA" id="ARBA00023034"/>
    </source>
</evidence>
<evidence type="ECO:0000256" key="6">
    <source>
        <dbReference type="ARBA" id="ARBA00022448"/>
    </source>
</evidence>
<organism evidence="14 15">
    <name type="scientific">Coptotermes formosanus</name>
    <name type="common">Formosan subterranean termite</name>
    <dbReference type="NCBI Taxonomy" id="36987"/>
    <lineage>
        <taxon>Eukaryota</taxon>
        <taxon>Metazoa</taxon>
        <taxon>Ecdysozoa</taxon>
        <taxon>Arthropoda</taxon>
        <taxon>Hexapoda</taxon>
        <taxon>Insecta</taxon>
        <taxon>Pterygota</taxon>
        <taxon>Neoptera</taxon>
        <taxon>Polyneoptera</taxon>
        <taxon>Dictyoptera</taxon>
        <taxon>Blattodea</taxon>
        <taxon>Blattoidea</taxon>
        <taxon>Termitoidae</taxon>
        <taxon>Rhinotermitidae</taxon>
        <taxon>Coptotermes</taxon>
    </lineage>
</organism>
<evidence type="ECO:0000313" key="14">
    <source>
        <dbReference type="EMBL" id="GFG33850.1"/>
    </source>
</evidence>
<evidence type="ECO:0000259" key="13">
    <source>
        <dbReference type="Pfam" id="PF20653"/>
    </source>
</evidence>
<dbReference type="InterPro" id="IPR010490">
    <property type="entry name" value="COG6"/>
</dbReference>
<evidence type="ECO:0000256" key="5">
    <source>
        <dbReference type="ARBA" id="ARBA00020973"/>
    </source>
</evidence>
<dbReference type="Pfam" id="PF06419">
    <property type="entry name" value="COG6_N"/>
    <property type="match status" value="1"/>
</dbReference>
<protein>
    <recommendedName>
        <fullName evidence="5 11">Conserved oligomeric Golgi complex subunit 6</fullName>
        <shortName evidence="11">COG complex subunit 6</shortName>
    </recommendedName>
    <alternativeName>
        <fullName evidence="10 11">Component of oligomeric Golgi complex 6</fullName>
    </alternativeName>
</protein>
<comment type="function">
    <text evidence="1 11">Required for normal Golgi function.</text>
</comment>
<comment type="caution">
    <text evidence="14">The sequence shown here is derived from an EMBL/GenBank/DDBJ whole genome shotgun (WGS) entry which is preliminary data.</text>
</comment>
<evidence type="ECO:0000256" key="1">
    <source>
        <dbReference type="ARBA" id="ARBA00003627"/>
    </source>
</evidence>
<keyword evidence="8 11" id="KW-0333">Golgi apparatus</keyword>
<feature type="non-terminal residue" evidence="14">
    <location>
        <position position="630"/>
    </location>
</feature>
<evidence type="ECO:0000256" key="4">
    <source>
        <dbReference type="ARBA" id="ARBA00011166"/>
    </source>
</evidence>
<dbReference type="AlphaFoldDB" id="A0A6L2PQK1"/>
<accession>A0A6L2PQK1</accession>
<dbReference type="Proteomes" id="UP000502823">
    <property type="component" value="Unassembled WGS sequence"/>
</dbReference>
<feature type="domain" description="Conserved Oligomeric Golgi complex subunit 6 C-terminal" evidence="13">
    <location>
        <begin position="186"/>
        <end position="628"/>
    </location>
</feature>
<dbReference type="PANTHER" id="PTHR21506:SF0">
    <property type="entry name" value="CONSERVED OLIGOMERIC GOLGI COMPLEX SUBUNIT 6"/>
    <property type="match status" value="1"/>
</dbReference>
<dbReference type="GO" id="GO:0006891">
    <property type="term" value="P:intra-Golgi vesicle-mediated transport"/>
    <property type="evidence" value="ECO:0007669"/>
    <property type="project" value="UniProtKB-UniRule"/>
</dbReference>
<evidence type="ECO:0000259" key="12">
    <source>
        <dbReference type="Pfam" id="PF06419"/>
    </source>
</evidence>
<dbReference type="OrthoDB" id="272987at2759"/>
<dbReference type="GO" id="GO:0017119">
    <property type="term" value="C:Golgi transport complex"/>
    <property type="evidence" value="ECO:0007669"/>
    <property type="project" value="UniProtKB-UniRule"/>
</dbReference>
<reference evidence="15" key="1">
    <citation type="submission" date="2020-01" db="EMBL/GenBank/DDBJ databases">
        <title>Draft genome sequence of the Termite Coptotermes fromosanus.</title>
        <authorList>
            <person name="Itakura S."/>
            <person name="Yosikawa Y."/>
            <person name="Umezawa K."/>
        </authorList>
    </citation>
    <scope>NUCLEOTIDE SEQUENCE [LARGE SCALE GENOMIC DNA]</scope>
</reference>
<comment type="subcellular location">
    <subcellularLocation>
        <location evidence="2 11">Golgi apparatus membrane</location>
        <topology evidence="2 11">Peripheral membrane protein</topology>
    </subcellularLocation>
</comment>
<feature type="domain" description="Conserved oligomeric complex COG6 N-terminal" evidence="12">
    <location>
        <begin position="40"/>
        <end position="152"/>
    </location>
</feature>
<gene>
    <name evidence="14" type="ORF">Cfor_12807</name>
</gene>
<dbReference type="FunCoup" id="A0A6L2PQK1">
    <property type="interactions" value="962"/>
</dbReference>
<evidence type="ECO:0000256" key="11">
    <source>
        <dbReference type="RuleBase" id="RU365075"/>
    </source>
</evidence>
<keyword evidence="9 11" id="KW-0472">Membrane</keyword>
<evidence type="ECO:0000256" key="7">
    <source>
        <dbReference type="ARBA" id="ARBA00022927"/>
    </source>
</evidence>
<comment type="subunit">
    <text evidence="4">Component of the conserved oligomeric Golgi complex which is composed of eight different subunits and is required for normal Golgi morphology and localization.</text>
</comment>
<dbReference type="Pfam" id="PF20653">
    <property type="entry name" value="COG6_C"/>
    <property type="match status" value="1"/>
</dbReference>
<dbReference type="SMART" id="SM01087">
    <property type="entry name" value="COG6"/>
    <property type="match status" value="1"/>
</dbReference>
<evidence type="ECO:0000313" key="15">
    <source>
        <dbReference type="Proteomes" id="UP000502823"/>
    </source>
</evidence>
<dbReference type="GO" id="GO:0000139">
    <property type="term" value="C:Golgi membrane"/>
    <property type="evidence" value="ECO:0007669"/>
    <property type="project" value="UniProtKB-SubCell"/>
</dbReference>
<dbReference type="InterPro" id="IPR048368">
    <property type="entry name" value="COG6_N"/>
</dbReference>
<evidence type="ECO:0000256" key="2">
    <source>
        <dbReference type="ARBA" id="ARBA00004395"/>
    </source>
</evidence>
<evidence type="ECO:0000256" key="3">
    <source>
        <dbReference type="ARBA" id="ARBA00011023"/>
    </source>
</evidence>
<dbReference type="EMBL" id="BLKM01000456">
    <property type="protein sequence ID" value="GFG33850.1"/>
    <property type="molecule type" value="Genomic_DNA"/>
</dbReference>
<evidence type="ECO:0000256" key="9">
    <source>
        <dbReference type="ARBA" id="ARBA00023136"/>
    </source>
</evidence>
<keyword evidence="6 11" id="KW-0813">Transport</keyword>
<keyword evidence="7 11" id="KW-0653">Protein transport</keyword>
<dbReference type="PANTHER" id="PTHR21506">
    <property type="entry name" value="COMPONENT OF OLIGOMERIC GOLGI COMPLEX 6"/>
    <property type="match status" value="1"/>
</dbReference>
<name>A0A6L2PQK1_COPFO</name>